<feature type="domain" description="SCP" evidence="2">
    <location>
        <begin position="42"/>
        <end position="183"/>
    </location>
</feature>
<sequence length="209" mass="22365">MKFINIAFTLLFTSSANAASINREFDEQVQSSLRKSNRNVPGSSEDWLNALNAVRQAVIDDAVTLDDDYSLLEWSADLAAEAQTWANSLAAKCQNGVPDGSQNPGDYGVNTVLNMRNPVNTVDRWVTNGLNADKIPSAASNPMTQILWAGTKYVGCADATSKQSGTDCTSSVCYFGLAGNCAWSKYDSWEEAVMSGKACSSTCPSDGTC</sequence>
<evidence type="ECO:0000256" key="1">
    <source>
        <dbReference type="SAM" id="SignalP"/>
    </source>
</evidence>
<reference evidence="3 4" key="1">
    <citation type="submission" date="2024-10" db="EMBL/GenBank/DDBJ databases">
        <title>Updated reference genomes for cyclostephanoid diatoms.</title>
        <authorList>
            <person name="Roberts W.R."/>
            <person name="Alverson A.J."/>
        </authorList>
    </citation>
    <scope>NUCLEOTIDE SEQUENCE [LARGE SCALE GENOMIC DNA]</scope>
    <source>
        <strain evidence="3 4">AJA010-31</strain>
    </source>
</reference>
<keyword evidence="1" id="KW-0732">Signal</keyword>
<dbReference type="AlphaFoldDB" id="A0ABD3QYB4"/>
<evidence type="ECO:0000313" key="3">
    <source>
        <dbReference type="EMBL" id="KAL3805168.1"/>
    </source>
</evidence>
<dbReference type="Proteomes" id="UP001530400">
    <property type="component" value="Unassembled WGS sequence"/>
</dbReference>
<dbReference type="Gene3D" id="3.40.33.10">
    <property type="entry name" value="CAP"/>
    <property type="match status" value="1"/>
</dbReference>
<dbReference type="CDD" id="cd05380">
    <property type="entry name" value="CAP_euk"/>
    <property type="match status" value="1"/>
</dbReference>
<dbReference type="InterPro" id="IPR035940">
    <property type="entry name" value="CAP_sf"/>
</dbReference>
<feature type="signal peptide" evidence="1">
    <location>
        <begin position="1"/>
        <end position="18"/>
    </location>
</feature>
<protein>
    <recommendedName>
        <fullName evidence="2">SCP domain-containing protein</fullName>
    </recommendedName>
</protein>
<dbReference type="SUPFAM" id="SSF55797">
    <property type="entry name" value="PR-1-like"/>
    <property type="match status" value="1"/>
</dbReference>
<evidence type="ECO:0000259" key="2">
    <source>
        <dbReference type="SMART" id="SM00198"/>
    </source>
</evidence>
<dbReference type="InterPro" id="IPR014044">
    <property type="entry name" value="CAP_dom"/>
</dbReference>
<comment type="caution">
    <text evidence="3">The sequence shown here is derived from an EMBL/GenBank/DDBJ whole genome shotgun (WGS) entry which is preliminary data.</text>
</comment>
<gene>
    <name evidence="3" type="ORF">ACHAWO_000703</name>
</gene>
<dbReference type="PRINTS" id="PR00837">
    <property type="entry name" value="V5TPXLIKE"/>
</dbReference>
<accession>A0ABD3QYB4</accession>
<keyword evidence="4" id="KW-1185">Reference proteome</keyword>
<dbReference type="EMBL" id="JALLPJ020000014">
    <property type="protein sequence ID" value="KAL3805168.1"/>
    <property type="molecule type" value="Genomic_DNA"/>
</dbReference>
<dbReference type="PANTHER" id="PTHR10334">
    <property type="entry name" value="CYSTEINE-RICH SECRETORY PROTEIN-RELATED"/>
    <property type="match status" value="1"/>
</dbReference>
<organism evidence="3 4">
    <name type="scientific">Cyclotella atomus</name>
    <dbReference type="NCBI Taxonomy" id="382360"/>
    <lineage>
        <taxon>Eukaryota</taxon>
        <taxon>Sar</taxon>
        <taxon>Stramenopiles</taxon>
        <taxon>Ochrophyta</taxon>
        <taxon>Bacillariophyta</taxon>
        <taxon>Coscinodiscophyceae</taxon>
        <taxon>Thalassiosirophycidae</taxon>
        <taxon>Stephanodiscales</taxon>
        <taxon>Stephanodiscaceae</taxon>
        <taxon>Cyclotella</taxon>
    </lineage>
</organism>
<dbReference type="Pfam" id="PF00188">
    <property type="entry name" value="CAP"/>
    <property type="match status" value="1"/>
</dbReference>
<proteinExistence type="predicted"/>
<dbReference type="SMART" id="SM00198">
    <property type="entry name" value="SCP"/>
    <property type="match status" value="1"/>
</dbReference>
<evidence type="ECO:0000313" key="4">
    <source>
        <dbReference type="Proteomes" id="UP001530400"/>
    </source>
</evidence>
<name>A0ABD3QYB4_9STRA</name>
<dbReference type="InterPro" id="IPR001283">
    <property type="entry name" value="CRISP-related"/>
</dbReference>
<feature type="chain" id="PRO_5044853685" description="SCP domain-containing protein" evidence="1">
    <location>
        <begin position="19"/>
        <end position="209"/>
    </location>
</feature>